<dbReference type="Proteomes" id="UP000708576">
    <property type="component" value="Unassembled WGS sequence"/>
</dbReference>
<comment type="caution">
    <text evidence="1">The sequence shown here is derived from an EMBL/GenBank/DDBJ whole genome shotgun (WGS) entry which is preliminary data.</text>
</comment>
<organism evidence="1 2">
    <name type="scientific">Carboxylicivirga linearis</name>
    <dbReference type="NCBI Taxonomy" id="1628157"/>
    <lineage>
        <taxon>Bacteria</taxon>
        <taxon>Pseudomonadati</taxon>
        <taxon>Bacteroidota</taxon>
        <taxon>Bacteroidia</taxon>
        <taxon>Marinilabiliales</taxon>
        <taxon>Marinilabiliaceae</taxon>
        <taxon>Carboxylicivirga</taxon>
    </lineage>
</organism>
<evidence type="ECO:0000313" key="1">
    <source>
        <dbReference type="EMBL" id="MBS2099940.1"/>
    </source>
</evidence>
<name>A0ABS5JYE3_9BACT</name>
<sequence>MEFIFQVLAQLFSPVDEDQAKEKVLEMKEVEKQDEKVLEKEKVEQEQPNLFGLMEFH</sequence>
<proteinExistence type="predicted"/>
<dbReference type="EMBL" id="JAGUCO010000016">
    <property type="protein sequence ID" value="MBS2099940.1"/>
    <property type="molecule type" value="Genomic_DNA"/>
</dbReference>
<reference evidence="1 2" key="1">
    <citation type="journal article" date="2015" name="Int. J. Syst. Evol. Microbiol.">
        <title>Carboxylicivirga linearis sp. nov., isolated from a sea cucumber culture pond.</title>
        <authorList>
            <person name="Wang F.Q."/>
            <person name="Zhou Y.X."/>
            <person name="Lin X.Z."/>
            <person name="Chen G.J."/>
            <person name="Du Z.J."/>
        </authorList>
    </citation>
    <scope>NUCLEOTIDE SEQUENCE [LARGE SCALE GENOMIC DNA]</scope>
    <source>
        <strain evidence="1 2">FB218</strain>
    </source>
</reference>
<dbReference type="RefSeq" id="WP_212217179.1">
    <property type="nucleotide sequence ID" value="NZ_JAGUCO010000016.1"/>
</dbReference>
<gene>
    <name evidence="1" type="ORF">KEM10_16750</name>
</gene>
<keyword evidence="2" id="KW-1185">Reference proteome</keyword>
<evidence type="ECO:0000313" key="2">
    <source>
        <dbReference type="Proteomes" id="UP000708576"/>
    </source>
</evidence>
<protein>
    <submittedName>
        <fullName evidence="1">Uncharacterized protein</fullName>
    </submittedName>
</protein>
<accession>A0ABS5JYE3</accession>